<comment type="caution">
    <text evidence="7">The sequence shown here is derived from an EMBL/GenBank/DDBJ whole genome shotgun (WGS) entry which is preliminary data.</text>
</comment>
<feature type="transmembrane region" description="Helical" evidence="6">
    <location>
        <begin position="74"/>
        <end position="91"/>
    </location>
</feature>
<feature type="transmembrane region" description="Helical" evidence="6">
    <location>
        <begin position="139"/>
        <end position="158"/>
    </location>
</feature>
<evidence type="ECO:0000256" key="1">
    <source>
        <dbReference type="ARBA" id="ARBA00004651"/>
    </source>
</evidence>
<dbReference type="Pfam" id="PF02653">
    <property type="entry name" value="BPD_transp_2"/>
    <property type="match status" value="1"/>
</dbReference>
<dbReference type="GO" id="GO:0005886">
    <property type="term" value="C:plasma membrane"/>
    <property type="evidence" value="ECO:0007669"/>
    <property type="project" value="UniProtKB-SubCell"/>
</dbReference>
<name>A0ABC9TSJ1_CLOSY</name>
<evidence type="ECO:0000256" key="3">
    <source>
        <dbReference type="ARBA" id="ARBA00022692"/>
    </source>
</evidence>
<evidence type="ECO:0000313" key="8">
    <source>
        <dbReference type="Proteomes" id="UP000016491"/>
    </source>
</evidence>
<feature type="transmembrane region" description="Helical" evidence="6">
    <location>
        <begin position="164"/>
        <end position="186"/>
    </location>
</feature>
<feature type="transmembrane region" description="Helical" evidence="6">
    <location>
        <begin position="46"/>
        <end position="67"/>
    </location>
</feature>
<evidence type="ECO:0000313" key="7">
    <source>
        <dbReference type="EMBL" id="ERI74281.1"/>
    </source>
</evidence>
<feature type="transmembrane region" description="Helical" evidence="6">
    <location>
        <begin position="97"/>
        <end position="118"/>
    </location>
</feature>
<keyword evidence="3 6" id="KW-0812">Transmembrane</keyword>
<dbReference type="PANTHER" id="PTHR32196">
    <property type="entry name" value="ABC TRANSPORTER PERMEASE PROTEIN YPHD-RELATED-RELATED"/>
    <property type="match status" value="1"/>
</dbReference>
<keyword evidence="5 6" id="KW-0472">Membrane</keyword>
<gene>
    <name evidence="7" type="ORF">CLOSYM_04199</name>
</gene>
<dbReference type="AlphaFoldDB" id="A0ABC9TSJ1"/>
<evidence type="ECO:0000256" key="5">
    <source>
        <dbReference type="ARBA" id="ARBA00023136"/>
    </source>
</evidence>
<dbReference type="Proteomes" id="UP000016491">
    <property type="component" value="Unassembled WGS sequence"/>
</dbReference>
<keyword evidence="4 6" id="KW-1133">Transmembrane helix</keyword>
<dbReference type="InterPro" id="IPR001851">
    <property type="entry name" value="ABC_transp_permease"/>
</dbReference>
<evidence type="ECO:0000256" key="2">
    <source>
        <dbReference type="ARBA" id="ARBA00022475"/>
    </source>
</evidence>
<dbReference type="EMBL" id="AWSU01000339">
    <property type="protein sequence ID" value="ERI74281.1"/>
    <property type="molecule type" value="Genomic_DNA"/>
</dbReference>
<feature type="transmembrane region" description="Helical" evidence="6">
    <location>
        <begin position="274"/>
        <end position="293"/>
    </location>
</feature>
<feature type="transmembrane region" description="Helical" evidence="6">
    <location>
        <begin position="217"/>
        <end position="235"/>
    </location>
</feature>
<accession>A0ABC9TSJ1</accession>
<feature type="transmembrane region" description="Helical" evidence="6">
    <location>
        <begin position="12"/>
        <end position="34"/>
    </location>
</feature>
<evidence type="ECO:0000256" key="6">
    <source>
        <dbReference type="SAM" id="Phobius"/>
    </source>
</evidence>
<protein>
    <submittedName>
        <fullName evidence="7">Ribose transport system permease protein RbsC</fullName>
    </submittedName>
</protein>
<comment type="subcellular location">
    <subcellularLocation>
        <location evidence="1">Cell membrane</location>
        <topology evidence="1">Multi-pass membrane protein</topology>
    </subcellularLocation>
</comment>
<keyword evidence="2" id="KW-1003">Cell membrane</keyword>
<evidence type="ECO:0000256" key="4">
    <source>
        <dbReference type="ARBA" id="ARBA00022989"/>
    </source>
</evidence>
<dbReference type="CDD" id="cd06579">
    <property type="entry name" value="TM_PBP1_transp_AraH_like"/>
    <property type="match status" value="1"/>
</dbReference>
<organism evidence="7 8">
    <name type="scientific">[Clostridium] symbiosum ATCC 14940</name>
    <dbReference type="NCBI Taxonomy" id="411472"/>
    <lineage>
        <taxon>Bacteria</taxon>
        <taxon>Bacillati</taxon>
        <taxon>Bacillota</taxon>
        <taxon>Clostridia</taxon>
        <taxon>Lachnospirales</taxon>
        <taxon>Lachnospiraceae</taxon>
        <taxon>Otoolea</taxon>
    </lineage>
</organism>
<reference evidence="7 8" key="1">
    <citation type="submission" date="2013-07" db="EMBL/GenBank/DDBJ databases">
        <authorList>
            <person name="Weinstock G."/>
            <person name="Sodergren E."/>
            <person name="Wylie T."/>
            <person name="Fulton L."/>
            <person name="Fulton R."/>
            <person name="Fronick C."/>
            <person name="O'Laughlin M."/>
            <person name="Godfrey J."/>
            <person name="Miner T."/>
            <person name="Herter B."/>
            <person name="Appelbaum E."/>
            <person name="Cordes M."/>
            <person name="Lek S."/>
            <person name="Wollam A."/>
            <person name="Pepin K.H."/>
            <person name="Palsikar V.B."/>
            <person name="Mitreva M."/>
            <person name="Wilson R.K."/>
        </authorList>
    </citation>
    <scope>NUCLEOTIDE SEQUENCE [LARGE SCALE GENOMIC DNA]</scope>
    <source>
        <strain evidence="7 8">ATCC 14940</strain>
    </source>
</reference>
<sequence>MRRKQQMKKNKQIVNLLLEYGIAVVLLLLIIIFATQSSNFLSVNTVMTILKQVSITGIISVGMTFVILTGGIDLSVGSIAGVSSVTAAIFMLNGFSIPLTCILTVLIALIYGILNGLCVTKLNMPPLIATLGTQTALRGAAYIITGGLPVFGFSAVFGDFAKTSVARIPLMVILMAVIFLIGKFVLDQCNFGRYIYGTGGNEEASFLSGISVIKTKLSAYAISGMLAGVAGLVLLSRTNSGQPSAGIGYEMDAITAVVLGGVSLSGGQGRVSQVMIGVLIMGVLSTGMIMLGINDYVQQLIKGLVLIAAVTFSEFSARMRNVTSAEK</sequence>
<proteinExistence type="predicted"/>